<feature type="transmembrane region" description="Helical" evidence="8">
    <location>
        <begin position="290"/>
        <end position="310"/>
    </location>
</feature>
<evidence type="ECO:0000256" key="2">
    <source>
        <dbReference type="ARBA" id="ARBA00007783"/>
    </source>
</evidence>
<comment type="subcellular location">
    <subcellularLocation>
        <location evidence="1">Cell membrane</location>
        <topology evidence="1">Multi-pass membrane protein</topology>
    </subcellularLocation>
</comment>
<accession>A0A1N6CR25</accession>
<feature type="transmembrane region" description="Helical" evidence="8">
    <location>
        <begin position="260"/>
        <end position="284"/>
    </location>
</feature>
<dbReference type="PANTHER" id="PTHR30294:SF29">
    <property type="entry name" value="MULTIDRUG ABC TRANSPORTER PERMEASE YBHS-RELATED"/>
    <property type="match status" value="1"/>
</dbReference>
<feature type="transmembrane region" description="Helical" evidence="8">
    <location>
        <begin position="28"/>
        <end position="46"/>
    </location>
</feature>
<dbReference type="Pfam" id="PF12698">
    <property type="entry name" value="ABC2_membrane_3"/>
    <property type="match status" value="1"/>
</dbReference>
<gene>
    <name evidence="10" type="ORF">SAMN02745824_0748</name>
</gene>
<evidence type="ECO:0000256" key="7">
    <source>
        <dbReference type="ARBA" id="ARBA00023136"/>
    </source>
</evidence>
<dbReference type="OrthoDB" id="9784671at2"/>
<dbReference type="RefSeq" id="WP_074203775.1">
    <property type="nucleotide sequence ID" value="NZ_FSQW01000001.1"/>
</dbReference>
<dbReference type="GO" id="GO:0140359">
    <property type="term" value="F:ABC-type transporter activity"/>
    <property type="evidence" value="ECO:0007669"/>
    <property type="project" value="InterPro"/>
</dbReference>
<dbReference type="STRING" id="1123272.SAMN02745824_0748"/>
<reference evidence="11" key="1">
    <citation type="submission" date="2016-11" db="EMBL/GenBank/DDBJ databases">
        <authorList>
            <person name="Varghese N."/>
            <person name="Submissions S."/>
        </authorList>
    </citation>
    <scope>NUCLEOTIDE SEQUENCE [LARGE SCALE GENOMIC DNA]</scope>
    <source>
        <strain evidence="11">DSM 22363</strain>
    </source>
</reference>
<keyword evidence="11" id="KW-1185">Reference proteome</keyword>
<protein>
    <submittedName>
        <fullName evidence="10">ABC-2 type transport system permease protein</fullName>
    </submittedName>
</protein>
<evidence type="ECO:0000259" key="9">
    <source>
        <dbReference type="PROSITE" id="PS51012"/>
    </source>
</evidence>
<evidence type="ECO:0000313" key="11">
    <source>
        <dbReference type="Proteomes" id="UP000185192"/>
    </source>
</evidence>
<evidence type="ECO:0000256" key="1">
    <source>
        <dbReference type="ARBA" id="ARBA00004651"/>
    </source>
</evidence>
<comment type="similarity">
    <text evidence="2">Belongs to the ABC-2 integral membrane protein family.</text>
</comment>
<sequence length="375" mass="41581">MAGRFAPRRLTALMVKETLQILRDPSSLIVAFFMPLLMLFLFGYGVSLDPNRMKMGLVQQGTGSYSQALASDYVNSPYFDVQPGQTVQEFSDEMAAGHIWGIVVIPSQFDRDVHKTGPDPLIQIITDASNPNSAQFFAGYSQGVYENWKQQMLAERGVDVAPPVSVSAQYLYNEQLASRFFLIPGSIAMILTMVGSLLTSLLIAREWERGTMETLISTPVTVAELIVSKLIPYVVLGLIASAICIFLALAVFGLPFRGSFVMLVLLLLVFLIPCLAQGLLLSALTKSQFVASQVAVILAFLPSFLLSGFIFEISSMPRWVQFITYLFPGRYMIPPLQSIFLTGDVWSLLIPNMTILFLFGVFFFGMTMRVTRKNV</sequence>
<feature type="transmembrane region" description="Helical" evidence="8">
    <location>
        <begin position="346"/>
        <end position="366"/>
    </location>
</feature>
<keyword evidence="7 8" id="KW-0472">Membrane</keyword>
<evidence type="ECO:0000256" key="5">
    <source>
        <dbReference type="ARBA" id="ARBA00022692"/>
    </source>
</evidence>
<feature type="domain" description="ABC transmembrane type-2" evidence="9">
    <location>
        <begin position="138"/>
        <end position="374"/>
    </location>
</feature>
<evidence type="ECO:0000256" key="3">
    <source>
        <dbReference type="ARBA" id="ARBA00022448"/>
    </source>
</evidence>
<dbReference type="EMBL" id="FSQW01000001">
    <property type="protein sequence ID" value="SIN60814.1"/>
    <property type="molecule type" value="Genomic_DNA"/>
</dbReference>
<dbReference type="PROSITE" id="PS51012">
    <property type="entry name" value="ABC_TM2"/>
    <property type="match status" value="1"/>
</dbReference>
<keyword evidence="6 8" id="KW-1133">Transmembrane helix</keyword>
<dbReference type="InterPro" id="IPR051449">
    <property type="entry name" value="ABC-2_transporter_component"/>
</dbReference>
<dbReference type="Proteomes" id="UP000185192">
    <property type="component" value="Unassembled WGS sequence"/>
</dbReference>
<evidence type="ECO:0000256" key="6">
    <source>
        <dbReference type="ARBA" id="ARBA00022989"/>
    </source>
</evidence>
<keyword evidence="5 8" id="KW-0812">Transmembrane</keyword>
<dbReference type="GO" id="GO:0005886">
    <property type="term" value="C:plasma membrane"/>
    <property type="evidence" value="ECO:0007669"/>
    <property type="project" value="UniProtKB-SubCell"/>
</dbReference>
<feature type="transmembrane region" description="Helical" evidence="8">
    <location>
        <begin position="180"/>
        <end position="204"/>
    </location>
</feature>
<keyword evidence="3" id="KW-0813">Transport</keyword>
<dbReference type="InterPro" id="IPR013525">
    <property type="entry name" value="ABC2_TM"/>
</dbReference>
<proteinExistence type="inferred from homology"/>
<name>A0A1N6CR25_9SPHN</name>
<feature type="transmembrane region" description="Helical" evidence="8">
    <location>
        <begin position="230"/>
        <end position="253"/>
    </location>
</feature>
<dbReference type="PANTHER" id="PTHR30294">
    <property type="entry name" value="MEMBRANE COMPONENT OF ABC TRANSPORTER YHHJ-RELATED"/>
    <property type="match status" value="1"/>
</dbReference>
<evidence type="ECO:0000313" key="10">
    <source>
        <dbReference type="EMBL" id="SIN60814.1"/>
    </source>
</evidence>
<evidence type="ECO:0000256" key="8">
    <source>
        <dbReference type="SAM" id="Phobius"/>
    </source>
</evidence>
<dbReference type="InterPro" id="IPR047817">
    <property type="entry name" value="ABC2_TM_bact-type"/>
</dbReference>
<dbReference type="Gene3D" id="3.40.1710.10">
    <property type="entry name" value="abc type-2 transporter like domain"/>
    <property type="match status" value="1"/>
</dbReference>
<organism evidence="10 11">
    <name type="scientific">Parasphingorhabdus marina DSM 22363</name>
    <dbReference type="NCBI Taxonomy" id="1123272"/>
    <lineage>
        <taxon>Bacteria</taxon>
        <taxon>Pseudomonadati</taxon>
        <taxon>Pseudomonadota</taxon>
        <taxon>Alphaproteobacteria</taxon>
        <taxon>Sphingomonadales</taxon>
        <taxon>Sphingomonadaceae</taxon>
        <taxon>Parasphingorhabdus</taxon>
    </lineage>
</organism>
<evidence type="ECO:0000256" key="4">
    <source>
        <dbReference type="ARBA" id="ARBA00022475"/>
    </source>
</evidence>
<dbReference type="AlphaFoldDB" id="A0A1N6CR25"/>
<keyword evidence="4" id="KW-1003">Cell membrane</keyword>